<gene>
    <name evidence="5" type="ORF">EUBHAL_01875</name>
</gene>
<evidence type="ECO:0000256" key="1">
    <source>
        <dbReference type="ARBA" id="ARBA00022729"/>
    </source>
</evidence>
<dbReference type="RefSeq" id="WP_005347958.1">
    <property type="nucleotide sequence ID" value="NZ_ACEP01000085.1"/>
</dbReference>
<protein>
    <recommendedName>
        <fullName evidence="4">Glycosyl hydrolase-like 10 domain-containing protein</fullName>
    </recommendedName>
</protein>
<dbReference type="eggNOG" id="COG1649">
    <property type="taxonomic scope" value="Bacteria"/>
</dbReference>
<keyword evidence="1" id="KW-0732">Signal</keyword>
<dbReference type="EMBL" id="ACEP01000085">
    <property type="protein sequence ID" value="EEG36283.1"/>
    <property type="molecule type" value="Genomic_DNA"/>
</dbReference>
<accession>C0EWT6</accession>
<sequence length="491" mass="56231">GSGFPPMANERILFMKKLIENFIIIMVLTIAILFSYALIEKKISGRSSSEFINFLFSTQEKASSNKSSVTSNKGNSKKGNNSSTQSADTMNYRAVWLSYLEFNSYRKSVKNNNESSFRKFYKHILQQIKTIGCNRIIVQVRPFGDALYASDYFPWAACISGTQGKNPGYDPLKIMTEMSHKEGISIEAWINPYRISSGNSIRSLSKTNPARKWFSVQNTKRNILSYEGSLYYNPSSESVRNLIIQGVKEIVQNYNVDGIHMDDYFYPSFTEKNVTTAFDAPEYKQQLKTNLSSTDSTSLTSADKSSNEISLADWRRDNVNRLVSGIYKAVKEINSDVTFGISPAGNLDNLRSDLEYYVDIDTWVSQNGYVDYLMPQIYWGFTNEVAPFDKVTDAWCILMENSPVKLYIGLQLYRMGSTEPGQSDEKELQKTSLLKKELSYLKKQKKIEGYCLFSYQYLDCQNKKYHFDAEQFSTKRKKLLNQIVKSFKNNS</sequence>
<feature type="domain" description="Glycosyl hydrolase-like 10" evidence="4">
    <location>
        <begin position="93"/>
        <end position="418"/>
    </location>
</feature>
<dbReference type="InterPro" id="IPR017853">
    <property type="entry name" value="GH"/>
</dbReference>
<dbReference type="PANTHER" id="PTHR43405">
    <property type="entry name" value="GLYCOSYL HYDROLASE DIGH"/>
    <property type="match status" value="1"/>
</dbReference>
<dbReference type="AlphaFoldDB" id="C0EWT6"/>
<dbReference type="Proteomes" id="UP000003174">
    <property type="component" value="Unassembled WGS sequence"/>
</dbReference>
<feature type="transmembrane region" description="Helical" evidence="3">
    <location>
        <begin position="21"/>
        <end position="39"/>
    </location>
</feature>
<evidence type="ECO:0000256" key="2">
    <source>
        <dbReference type="SAM" id="MobiDB-lite"/>
    </source>
</evidence>
<organism evidence="5 6">
    <name type="scientific">Anaerobutyricum hallii DSM 3353</name>
    <dbReference type="NCBI Taxonomy" id="411469"/>
    <lineage>
        <taxon>Bacteria</taxon>
        <taxon>Bacillati</taxon>
        <taxon>Bacillota</taxon>
        <taxon>Clostridia</taxon>
        <taxon>Lachnospirales</taxon>
        <taxon>Lachnospiraceae</taxon>
        <taxon>Anaerobutyricum</taxon>
    </lineage>
</organism>
<evidence type="ECO:0000259" key="4">
    <source>
        <dbReference type="Pfam" id="PF02638"/>
    </source>
</evidence>
<feature type="region of interest" description="Disordered" evidence="2">
    <location>
        <begin position="65"/>
        <end position="86"/>
    </location>
</feature>
<dbReference type="PANTHER" id="PTHR43405:SF1">
    <property type="entry name" value="GLYCOSYL HYDROLASE DIGH"/>
    <property type="match status" value="1"/>
</dbReference>
<reference evidence="5 6" key="2">
    <citation type="submission" date="2009-02" db="EMBL/GenBank/DDBJ databases">
        <title>Draft genome sequence of Eubacterium hallii (DSM 3353).</title>
        <authorList>
            <person name="Sudarsanam P."/>
            <person name="Ley R."/>
            <person name="Guruge J."/>
            <person name="Turnbaugh P.J."/>
            <person name="Mahowald M."/>
            <person name="Liep D."/>
            <person name="Gordon J."/>
        </authorList>
    </citation>
    <scope>NUCLEOTIDE SEQUENCE [LARGE SCALE GENOMIC DNA]</scope>
    <source>
        <strain evidence="5 6">DSM 3353</strain>
    </source>
</reference>
<comment type="caution">
    <text evidence="5">The sequence shown here is derived from an EMBL/GenBank/DDBJ whole genome shotgun (WGS) entry which is preliminary data.</text>
</comment>
<reference evidence="5 6" key="1">
    <citation type="submission" date="2009-01" db="EMBL/GenBank/DDBJ databases">
        <authorList>
            <person name="Fulton L."/>
            <person name="Clifton S."/>
            <person name="Fulton B."/>
            <person name="Xu J."/>
            <person name="Minx P."/>
            <person name="Pepin K.H."/>
            <person name="Johnson M."/>
            <person name="Bhonagiri V."/>
            <person name="Nash W.E."/>
            <person name="Mardis E.R."/>
            <person name="Wilson R.K."/>
        </authorList>
    </citation>
    <scope>NUCLEOTIDE SEQUENCE [LARGE SCALE GENOMIC DNA]</scope>
    <source>
        <strain evidence="5 6">DSM 3353</strain>
    </source>
</reference>
<dbReference type="InterPro" id="IPR052177">
    <property type="entry name" value="Divisome_Glycosyl_Hydrolase"/>
</dbReference>
<evidence type="ECO:0000313" key="6">
    <source>
        <dbReference type="Proteomes" id="UP000003174"/>
    </source>
</evidence>
<evidence type="ECO:0000256" key="3">
    <source>
        <dbReference type="SAM" id="Phobius"/>
    </source>
</evidence>
<evidence type="ECO:0000313" key="5">
    <source>
        <dbReference type="EMBL" id="EEG36283.1"/>
    </source>
</evidence>
<name>C0EWT6_9FIRM</name>
<dbReference type="SUPFAM" id="SSF51445">
    <property type="entry name" value="(Trans)glycosidases"/>
    <property type="match status" value="1"/>
</dbReference>
<keyword evidence="3" id="KW-0812">Transmembrane</keyword>
<keyword evidence="3" id="KW-1133">Transmembrane helix</keyword>
<keyword evidence="3" id="KW-0472">Membrane</keyword>
<proteinExistence type="predicted"/>
<dbReference type="Gene3D" id="3.20.20.80">
    <property type="entry name" value="Glycosidases"/>
    <property type="match status" value="1"/>
</dbReference>
<dbReference type="InterPro" id="IPR003790">
    <property type="entry name" value="GHL10"/>
</dbReference>
<feature type="non-terminal residue" evidence="5">
    <location>
        <position position="1"/>
    </location>
</feature>
<dbReference type="Pfam" id="PF02638">
    <property type="entry name" value="GHL10"/>
    <property type="match status" value="1"/>
</dbReference>